<feature type="binding site" evidence="2">
    <location>
        <position position="239"/>
    </location>
    <ligand>
        <name>Mg(2+)</name>
        <dbReference type="ChEBI" id="CHEBI:18420"/>
        <label>5</label>
    </ligand>
</feature>
<keyword evidence="2" id="KW-0479">Metal-binding</keyword>
<feature type="binding site" evidence="2">
    <location>
        <begin position="132"/>
        <end position="133"/>
    </location>
    <ligand>
        <name>ATP</name>
        <dbReference type="ChEBI" id="CHEBI:30616"/>
    </ligand>
</feature>
<feature type="binding site" evidence="2">
    <location>
        <position position="341"/>
    </location>
    <ligand>
        <name>substrate</name>
    </ligand>
</feature>
<feature type="binding site" evidence="2">
    <location>
        <position position="115"/>
    </location>
    <ligand>
        <name>ATP</name>
        <dbReference type="ChEBI" id="CHEBI:30616"/>
    </ligand>
</feature>
<evidence type="ECO:0000256" key="2">
    <source>
        <dbReference type="HAMAP-Rule" id="MF_02128"/>
    </source>
</evidence>
<feature type="binding site" evidence="2">
    <location>
        <position position="63"/>
    </location>
    <ligand>
        <name>substrate</name>
    </ligand>
</feature>
<dbReference type="PANTHER" id="PTHR30270">
    <property type="entry name" value="THIAMINE-MONOPHOSPHATE KINASE"/>
    <property type="match status" value="1"/>
</dbReference>
<comment type="catalytic activity">
    <reaction evidence="2">
        <text>thiamine phosphate + ATP = thiamine diphosphate + ADP</text>
        <dbReference type="Rhea" id="RHEA:15913"/>
        <dbReference type="ChEBI" id="CHEBI:30616"/>
        <dbReference type="ChEBI" id="CHEBI:37575"/>
        <dbReference type="ChEBI" id="CHEBI:58937"/>
        <dbReference type="ChEBI" id="CHEBI:456216"/>
        <dbReference type="EC" id="2.7.4.16"/>
    </reaction>
</comment>
<dbReference type="Gene3D" id="3.90.650.10">
    <property type="entry name" value="PurM-like C-terminal domain"/>
    <property type="match status" value="1"/>
</dbReference>
<keyword evidence="1 2" id="KW-0784">Thiamine biosynthesis</keyword>
<proteinExistence type="inferred from homology"/>
<dbReference type="InterPro" id="IPR016188">
    <property type="entry name" value="PurM-like_N"/>
</dbReference>
<feature type="binding site" evidence="2">
    <location>
        <position position="236"/>
    </location>
    <ligand>
        <name>Mg(2+)</name>
        <dbReference type="ChEBI" id="CHEBI:18420"/>
        <label>3</label>
    </ligand>
</feature>
<keyword evidence="2" id="KW-0067">ATP-binding</keyword>
<dbReference type="InterPro" id="IPR036676">
    <property type="entry name" value="PurM-like_C_sf"/>
</dbReference>
<gene>
    <name evidence="2 4" type="primary">thiL</name>
    <name evidence="4" type="ORF">N6H18_12330</name>
</gene>
<dbReference type="HAMAP" id="MF_02128">
    <property type="entry name" value="TMP_kinase"/>
    <property type="match status" value="1"/>
</dbReference>
<dbReference type="InterPro" id="IPR006283">
    <property type="entry name" value="ThiL-like"/>
</dbReference>
<dbReference type="SUPFAM" id="SSF55326">
    <property type="entry name" value="PurM N-terminal domain-like"/>
    <property type="match status" value="1"/>
</dbReference>
<dbReference type="GO" id="GO:0009030">
    <property type="term" value="F:thiamine-phosphate kinase activity"/>
    <property type="evidence" value="ECO:0007669"/>
    <property type="project" value="UniProtKB-EC"/>
</dbReference>
<dbReference type="EMBL" id="CP106679">
    <property type="protein sequence ID" value="UXP31136.1"/>
    <property type="molecule type" value="Genomic_DNA"/>
</dbReference>
<keyword evidence="2 4" id="KW-0808">Transferase</keyword>
<dbReference type="EC" id="2.7.4.16" evidence="2"/>
<name>A0ABY6CKT9_9BACT</name>
<feature type="binding site" evidence="2">
    <location>
        <position position="54"/>
    </location>
    <ligand>
        <name>Mg(2+)</name>
        <dbReference type="ChEBI" id="CHEBI:18420"/>
        <label>4</label>
    </ligand>
</feature>
<dbReference type="CDD" id="cd02194">
    <property type="entry name" value="ThiL"/>
    <property type="match status" value="1"/>
</dbReference>
<feature type="binding site" evidence="2">
    <location>
        <position position="55"/>
    </location>
    <ligand>
        <name>Mg(2+)</name>
        <dbReference type="ChEBI" id="CHEBI:18420"/>
        <label>1</label>
    </ligand>
</feature>
<feature type="binding site" evidence="2">
    <location>
        <position position="85"/>
    </location>
    <ligand>
        <name>Mg(2+)</name>
        <dbReference type="ChEBI" id="CHEBI:18420"/>
        <label>3</label>
    </ligand>
</feature>
<feature type="binding site" evidence="2">
    <location>
        <position position="40"/>
    </location>
    <ligand>
        <name>Mg(2+)</name>
        <dbReference type="ChEBI" id="CHEBI:18420"/>
        <label>4</label>
    </ligand>
</feature>
<dbReference type="PANTHER" id="PTHR30270:SF0">
    <property type="entry name" value="THIAMINE-MONOPHOSPHATE KINASE"/>
    <property type="match status" value="1"/>
</dbReference>
<comment type="similarity">
    <text evidence="2">Belongs to the thiamine-monophosphate kinase family.</text>
</comment>
<protein>
    <recommendedName>
        <fullName evidence="2">Thiamine-monophosphate kinase</fullName>
        <shortName evidence="2">TMP kinase</shortName>
        <shortName evidence="2">Thiamine-phosphate kinase</shortName>
        <ecNumber evidence="2">2.7.4.16</ecNumber>
    </recommendedName>
</protein>
<feature type="domain" description="PurM-like N-terminal" evidence="3">
    <location>
        <begin position="38"/>
        <end position="150"/>
    </location>
</feature>
<evidence type="ECO:0000313" key="5">
    <source>
        <dbReference type="Proteomes" id="UP001065174"/>
    </source>
</evidence>
<dbReference type="InterPro" id="IPR036921">
    <property type="entry name" value="PurM-like_N_sf"/>
</dbReference>
<feature type="binding site" evidence="2">
    <location>
        <position position="289"/>
    </location>
    <ligand>
        <name>substrate</name>
    </ligand>
</feature>
<dbReference type="Proteomes" id="UP001065174">
    <property type="component" value="Chromosome"/>
</dbReference>
<feature type="binding site" evidence="2">
    <location>
        <position position="159"/>
    </location>
    <ligand>
        <name>ATP</name>
        <dbReference type="ChEBI" id="CHEBI:30616"/>
    </ligand>
</feature>
<organism evidence="4 5">
    <name type="scientific">Reichenbachiella agarivorans</name>
    <dbReference type="NCBI Taxonomy" id="2979464"/>
    <lineage>
        <taxon>Bacteria</taxon>
        <taxon>Pseudomonadati</taxon>
        <taxon>Bacteroidota</taxon>
        <taxon>Cytophagia</taxon>
        <taxon>Cytophagales</taxon>
        <taxon>Reichenbachiellaceae</taxon>
        <taxon>Reichenbachiella</taxon>
    </lineage>
</organism>
<feature type="binding site" evidence="2">
    <location>
        <position position="56"/>
    </location>
    <ligand>
        <name>Mg(2+)</name>
        <dbReference type="ChEBI" id="CHEBI:18420"/>
        <label>1</label>
    </ligand>
</feature>
<feature type="binding site" evidence="2">
    <location>
        <position position="238"/>
    </location>
    <ligand>
        <name>ATP</name>
        <dbReference type="ChEBI" id="CHEBI:30616"/>
    </ligand>
</feature>
<dbReference type="RefSeq" id="WP_262308580.1">
    <property type="nucleotide sequence ID" value="NZ_CP106679.1"/>
</dbReference>
<accession>A0ABY6CKT9</accession>
<evidence type="ECO:0000259" key="3">
    <source>
        <dbReference type="Pfam" id="PF00586"/>
    </source>
</evidence>
<feature type="binding site" evidence="2">
    <location>
        <position position="133"/>
    </location>
    <ligand>
        <name>Mg(2+)</name>
        <dbReference type="ChEBI" id="CHEBI:18420"/>
        <label>1</label>
    </ligand>
</feature>
<comment type="function">
    <text evidence="2">Catalyzes the ATP-dependent phosphorylation of thiamine-monophosphate (TMP) to form thiamine-pyrophosphate (TPP), the active form of vitamin B1.</text>
</comment>
<keyword evidence="2" id="KW-0547">Nucleotide-binding</keyword>
<comment type="pathway">
    <text evidence="2">Cofactor biosynthesis; thiamine diphosphate biosynthesis; thiamine diphosphate from thiamine phosphate: step 1/1.</text>
</comment>
<keyword evidence="2" id="KW-0460">Magnesium</keyword>
<reference evidence="4" key="1">
    <citation type="submission" date="2022-09" db="EMBL/GenBank/DDBJ databases">
        <title>Comparative genomics and taxonomic characterization of three novel marine species of genus Reichenbachiella exhibiting antioxidant and polysaccharide degradation activities.</title>
        <authorList>
            <person name="Muhammad N."/>
            <person name="Lee Y.-J."/>
            <person name="Ko J."/>
            <person name="Kim S.-G."/>
        </authorList>
    </citation>
    <scope>NUCLEOTIDE SEQUENCE</scope>
    <source>
        <strain evidence="4">BKB1-1</strain>
    </source>
</reference>
<dbReference type="Pfam" id="PF00586">
    <property type="entry name" value="AIRS"/>
    <property type="match status" value="1"/>
</dbReference>
<feature type="binding site" evidence="2">
    <location>
        <position position="40"/>
    </location>
    <ligand>
        <name>Mg(2+)</name>
        <dbReference type="ChEBI" id="CHEBI:18420"/>
        <label>3</label>
    </ligand>
</feature>
<keyword evidence="2 4" id="KW-0418">Kinase</keyword>
<keyword evidence="5" id="KW-1185">Reference proteome</keyword>
<dbReference type="PIRSF" id="PIRSF005303">
    <property type="entry name" value="Thiam_monoph_kin"/>
    <property type="match status" value="1"/>
</dbReference>
<evidence type="ECO:0000313" key="4">
    <source>
        <dbReference type="EMBL" id="UXP31136.1"/>
    </source>
</evidence>
<feature type="binding site" evidence="2">
    <location>
        <position position="56"/>
    </location>
    <ligand>
        <name>Mg(2+)</name>
        <dbReference type="ChEBI" id="CHEBI:18420"/>
        <label>2</label>
    </ligand>
</feature>
<dbReference type="Gene3D" id="3.30.1330.10">
    <property type="entry name" value="PurM-like, N-terminal domain"/>
    <property type="match status" value="1"/>
</dbReference>
<dbReference type="SUPFAM" id="SSF56042">
    <property type="entry name" value="PurM C-terminal domain-like"/>
    <property type="match status" value="1"/>
</dbReference>
<feature type="binding site" evidence="2">
    <location>
        <position position="85"/>
    </location>
    <ligand>
        <name>Mg(2+)</name>
        <dbReference type="ChEBI" id="CHEBI:18420"/>
        <label>2</label>
    </ligand>
</feature>
<evidence type="ECO:0000256" key="1">
    <source>
        <dbReference type="ARBA" id="ARBA00022977"/>
    </source>
</evidence>
<comment type="miscellaneous">
    <text evidence="2">Reaction mechanism of ThiL seems to utilize a direct, inline transfer of the gamma-phosphate of ATP to TMP rather than a phosphorylated enzyme intermediate.</text>
</comment>
<dbReference type="NCBIfam" id="TIGR01379">
    <property type="entry name" value="thiL"/>
    <property type="match status" value="1"/>
</dbReference>
<sequence length="344" mass="37679">MSQEEKRTEIGEIGEFGLIDRIAESFKTVNTSTLIGIGDDAAVIDAGEHVKLVSTDMLVEGVHFDLSYMPLEHLGYKAVAVNVSDIAAMNGIPKQITIGLGLSNRFSVEAVESFYRGVKFACEDYAVDLIGGDTTSSPRGLIVSVTVIGEAAKEKVTYRKNAEVNDIICVTGDFGGALMGLQVLEREKEVFKVNPDMQPDISEYEYLVKRQLKPAARMDVIYELADAGVIPTSMIDVSDGLASELFHIAKQSDVGITIYEDKLPFDELTYRTAVEFNLDPVTCALNGGEDYELLFTISQSDFDKIKNLPDVTTIGFVDKKESGHKLITKTGKTVPLTAQGWKHF</sequence>
<feature type="binding site" evidence="2">
    <location>
        <position position="85"/>
    </location>
    <ligand>
        <name>Mg(2+)</name>
        <dbReference type="ChEBI" id="CHEBI:18420"/>
        <label>4</label>
    </ligand>
</feature>